<proteinExistence type="evidence at transcript level"/>
<reference evidence="1" key="1">
    <citation type="journal article" date="2007" name="PLoS Biol.">
        <title>Rate of evolution in brain-expressed genes in humans and other primates.</title>
        <authorList>
            <person name="Wang H.-Y."/>
            <person name="Chien H.-C."/>
            <person name="Osada N."/>
            <person name="Hashimoto K."/>
            <person name="Sugano S."/>
            <person name="Gojobori T."/>
            <person name="Chou C.-K."/>
            <person name="Tsai S.-F."/>
            <person name="Wu C.-I."/>
            <person name="Shen C.-K.J."/>
        </authorList>
    </citation>
    <scope>NUCLEOTIDE SEQUENCE</scope>
</reference>
<organism evidence="1">
    <name type="scientific">Macaca fascicularis</name>
    <name type="common">Crab-eating macaque</name>
    <name type="synonym">Cynomolgus monkey</name>
    <dbReference type="NCBI Taxonomy" id="9541"/>
    <lineage>
        <taxon>Eukaryota</taxon>
        <taxon>Metazoa</taxon>
        <taxon>Chordata</taxon>
        <taxon>Craniata</taxon>
        <taxon>Vertebrata</taxon>
        <taxon>Euteleostomi</taxon>
        <taxon>Mammalia</taxon>
        <taxon>Eutheria</taxon>
        <taxon>Euarchontoglires</taxon>
        <taxon>Primates</taxon>
        <taxon>Haplorrhini</taxon>
        <taxon>Catarrhini</taxon>
        <taxon>Cercopithecidae</taxon>
        <taxon>Cercopithecinae</taxon>
        <taxon>Macaca</taxon>
    </lineage>
</organism>
<sequence length="45" mass="5265">MLFCTDVGHHCNKINSFCSKIFIKKILKCYAYGGDKGKIKYYKQE</sequence>
<name>I7GJI7_MACFA</name>
<dbReference type="EMBL" id="AB174704">
    <property type="protein sequence ID" value="BAE91766.1"/>
    <property type="molecule type" value="mRNA"/>
</dbReference>
<protein>
    <submittedName>
        <fullName evidence="1">Macaca fascicularis brain cDNA clone: QtrA-18847, similar to human acyl-CoA synthetase long-chain family member 4 (ACSL4),transcript variant 2, mRNA, RefSeq: NM_022977.1</fullName>
    </submittedName>
</protein>
<accession>I7GJI7</accession>
<evidence type="ECO:0000313" key="1">
    <source>
        <dbReference type="EMBL" id="BAE91766.1"/>
    </source>
</evidence>
<dbReference type="AlphaFoldDB" id="I7GJI7"/>